<dbReference type="SUPFAM" id="SSF141734">
    <property type="entry name" value="HisI-like"/>
    <property type="match status" value="1"/>
</dbReference>
<dbReference type="Gene3D" id="3.10.20.810">
    <property type="entry name" value="Phosphoribosyl-AMP cyclohydrolase"/>
    <property type="match status" value="1"/>
</dbReference>
<gene>
    <name evidence="1" type="ORF">NCTC9140_05587</name>
</gene>
<evidence type="ECO:0000313" key="1">
    <source>
        <dbReference type="EMBL" id="STS83805.1"/>
    </source>
</evidence>
<evidence type="ECO:0000313" key="2">
    <source>
        <dbReference type="Proteomes" id="UP000254938"/>
    </source>
</evidence>
<sequence length="61" mass="6659">MLTEQLDWEKTDGMMPAIVQHAVSGEVLMHGYMNKEALEKTEATGKGYLLLAHQAAAVDQG</sequence>
<accession>A0A377TVM3</accession>
<dbReference type="Proteomes" id="UP000254938">
    <property type="component" value="Unassembled WGS sequence"/>
</dbReference>
<proteinExistence type="predicted"/>
<name>A0A377TVM3_KLEPN</name>
<dbReference type="EMBL" id="UGKQ01000007">
    <property type="protein sequence ID" value="STS83805.1"/>
    <property type="molecule type" value="Genomic_DNA"/>
</dbReference>
<protein>
    <submittedName>
        <fullName evidence="1">Phosphoribosyl-AMP cyclohydrolase</fullName>
    </submittedName>
</protein>
<reference evidence="1 2" key="1">
    <citation type="submission" date="2018-06" db="EMBL/GenBank/DDBJ databases">
        <authorList>
            <consortium name="Pathogen Informatics"/>
            <person name="Doyle S."/>
        </authorList>
    </citation>
    <scope>NUCLEOTIDE SEQUENCE [LARGE SCALE GENOMIC DNA]</scope>
    <source>
        <strain evidence="1 2">NCTC9140</strain>
    </source>
</reference>
<dbReference type="InterPro" id="IPR038019">
    <property type="entry name" value="PRib_AMP_CycHydrolase_sf"/>
</dbReference>
<dbReference type="AlphaFoldDB" id="A0A377TVM3"/>
<organism evidence="1 2">
    <name type="scientific">Klebsiella pneumoniae</name>
    <dbReference type="NCBI Taxonomy" id="573"/>
    <lineage>
        <taxon>Bacteria</taxon>
        <taxon>Pseudomonadati</taxon>
        <taxon>Pseudomonadota</taxon>
        <taxon>Gammaproteobacteria</taxon>
        <taxon>Enterobacterales</taxon>
        <taxon>Enterobacteriaceae</taxon>
        <taxon>Klebsiella/Raoultella group</taxon>
        <taxon>Klebsiella</taxon>
        <taxon>Klebsiella pneumoniae complex</taxon>
    </lineage>
</organism>
<dbReference type="GO" id="GO:0016787">
    <property type="term" value="F:hydrolase activity"/>
    <property type="evidence" value="ECO:0007669"/>
    <property type="project" value="UniProtKB-KW"/>
</dbReference>
<keyword evidence="1" id="KW-0378">Hydrolase</keyword>